<proteinExistence type="predicted"/>
<feature type="compositionally biased region" description="Gly residues" evidence="1">
    <location>
        <begin position="1556"/>
        <end position="1566"/>
    </location>
</feature>
<feature type="region of interest" description="Disordered" evidence="1">
    <location>
        <begin position="1266"/>
        <end position="1288"/>
    </location>
</feature>
<evidence type="ECO:0008006" key="5">
    <source>
        <dbReference type="Google" id="ProtNLM"/>
    </source>
</evidence>
<dbReference type="EMBL" id="LR797098">
    <property type="protein sequence ID" value="CAB4186625.1"/>
    <property type="molecule type" value="Genomic_DNA"/>
</dbReference>
<feature type="compositionally biased region" description="Basic and acidic residues" evidence="1">
    <location>
        <begin position="1266"/>
        <end position="1275"/>
    </location>
</feature>
<name>A0A6J5RZ95_9CAUD</name>
<dbReference type="EMBL" id="LR797464">
    <property type="protein sequence ID" value="CAB4218593.1"/>
    <property type="molecule type" value="Genomic_DNA"/>
</dbReference>
<evidence type="ECO:0000256" key="1">
    <source>
        <dbReference type="SAM" id="MobiDB-lite"/>
    </source>
</evidence>
<organism evidence="3">
    <name type="scientific">uncultured Caudovirales phage</name>
    <dbReference type="NCBI Taxonomy" id="2100421"/>
    <lineage>
        <taxon>Viruses</taxon>
        <taxon>Duplodnaviria</taxon>
        <taxon>Heunggongvirae</taxon>
        <taxon>Uroviricota</taxon>
        <taxon>Caudoviricetes</taxon>
        <taxon>Peduoviridae</taxon>
        <taxon>Maltschvirus</taxon>
        <taxon>Maltschvirus maltsch</taxon>
    </lineage>
</organism>
<evidence type="ECO:0000313" key="4">
    <source>
        <dbReference type="EMBL" id="CAB4218593.1"/>
    </source>
</evidence>
<dbReference type="EMBL" id="LR797282">
    <property type="protein sequence ID" value="CAB4198958.1"/>
    <property type="molecule type" value="Genomic_DNA"/>
</dbReference>
<gene>
    <name evidence="2" type="ORF">UFOVP1150_35</name>
    <name evidence="3" type="ORF">UFOVP1329_10</name>
    <name evidence="4" type="ORF">UFOVP1595_26</name>
</gene>
<accession>A0A6J5RZ95</accession>
<protein>
    <recommendedName>
        <fullName evidence="5">Large polyvalent protein associated domain-containing protein</fullName>
    </recommendedName>
</protein>
<sequence>MEIDFNAAFGNFDEWHKTLPQDKQDELRSRFGALPDADRAAAQDRLLSVGLIAKRTGIPASRVSADFDTHYMPAFATDPNGLGMTYAPTDAPTFYANVRGMLAKEEVTKAQSKAGGEAGLKAALTGMGTIDAMAQHAQDAMDNPEAEAHNKAFFNAYTQASGILSKHRIDLKGISDAGERIMLGKPEEGDDEVVRQGREHLIDMPANERSLVLNALHIDAIARGEKNGLAKGGKFISDNGTFFQQMGESSGRFVGKGVTEQTALELEGDLLRLDTSKQVKTVGPINTPEDARRAVSDYLNHLSSLRLESGQLGTRPAEQAGDFVTLTPEQAKLVEDAKARVLTSVKMRRELTDIGNAADPVPNLFASTLGTSAAIMGTMALSRGMAAPLVYKLYQGTEFGELSSKHPDMSYDDRVKVASISAATQTAMDYVGVKIFKGFNIGKVLLNPKALTGSVVARGLGNLAVTTGLENLVEAGQDFATPAIINALKIDAPSFNWDAEVKDFYASRMDVFIGMLPLVLIGAGLATSSSYANGKALMANAELQGAVGVIEADRIVIAEKIAAGDLKGADAFLHGEAWGRRSPEIAAEFQDRLSALDAARAQAEATADYTSDIRWNGDGTISITSDDKTATFKNWEEARPAALMAMSERQVAQAEMVAHAAQEMSIGKGLKAGESFSMLKGSRSLTQDVKEGLITPKKAMEAAFNANLLSDLNITLEEAQAQAEDVFGTTDEERVNIIRRAVDRIAVFGRNKPAADGSSESKAWAENNPHIVLTMAEETTEGRWKDGIARGRFTKQQGLEWVRLVERATGETFLEHMTDEEVMAHPDASPLSLTEAISSIVTADVLGRLKNGKRIAPGSIVRSLDRSDKLQNQIANWIEGLRNLVLLVMRHADALMQAREDGKLGAEYDSLYDQLVGTDGQTEHETGALDELNGVISKASGTSHSLAAVAATNEEAPTLSASIGDILHRLITSGIHPTGKTVAANERADLLKVPKTIPEEYLDRPFLPAMADLLGAGGDLRGIPMQGGAGYPLQHYKGPKSKASVPVWASTRSGVQTLFGDLVKSNAIWQDNAGKHWAILAPMALGQDAHKSNASTGLVFIRDMAHAVDAGIINKGNNKALLKMIRERSPRFADFPDFRLSEAAEFFADLSFDDRADIVGLTQSAAGRALGTPLVSRTLVHARDASFHGIERGNLLSLLLVDIDRLAKKVDGNWVLRDDLHASDFDAVEHLSYDTVIAGRMIAHFRTPVPLDVGVPDMIQAFEDDFAKKPPEARPTKNNPNKMKERGRNDYLLTRLPRGINAQTLSAKVMGDINDVQMLDTMGIRPPAFRAAADAVLDKWSVISKGSTLGLQEFLYRQERSDGADTRTQYTLDQMKALVKEGKVELYTLGDRDVAFAIHLNEDGTRELKSVINNTGLNGMLPLIMARAIEAGANRLDDYAVPVEGKPEGILPNAYSKHGWKETDRVKYDRKYLGNTEKQRAQKEAALKDFWTTQGWDGQSLPDLVFMSHDGIGTGTTQDADGQGLYARKAERSRAESAQADGDVRGAGSSEVSGQGTTGGESGGDSVGRRRILPRGVDTVLRSLAAGGVTDAQLRALQISRAEFETLKQQSSLAVSYSLAELRRDFKNTSLVTADHAAVMLGNFPAYLNEVIDFMKGQRAKAIAGDFKKRDMTKAYLITLGSIGASAMNVSTFEESTGFIVPDKFKTIENGKEKIRPEESVAMWFGTPNGKAALDAVDDDTATEDMFDDLLRMRDAYGRNDIRNNGFRRGGTKNTMSDIADWMTDEVNEAKGDVEKISAILQSLSGISDGKIGFIKHLLGFGDSATIDAVEINFWITGVGKTNNLKGARADLVRRIKKDGSGMASEVAGRIEDQIKRVAAKYKIDDDYALHVIHHWIWDAAKKVETTHAGMMHAMSSYSLTNTDFVTRVNAAMNPFSASPEMRRAIGQIALQRVHQMGAEWIANNGKFAAASTIEARFSTELATLRNTLADDEKTVRDERDFELKGAAQDKAGAAAKEIIRRKADQALAKLRLNHERAVAEMNTRKVDEQSAEKQKDRRNTLRGGLRTLDALLSAAPPEVRVKVGGFIRLSTLVTDEGMFDEIIRRIGKLDVELTKWLRKEGTDAIVSLIAQAKADFTSGKKAKGKLGADTHFLFDVAERASRMTGPEVAARIAGIDALLASGLGVNALPLTLEDELMLGAERALTELLGDLHPRTADTGKVDKNGNPIFRRIYEGADVGRVYSALEELTTLYQHGILAWKIKQIAKRERWDRMREGLKAAIGKSNTQAARQAQEISQRRFLGKLIPNLFSLSSFHETLTRIFGDAAARPLVDAEREASNAMEDRTQAFADEIDDLFEGLAGGRLKGQQLRFDMAQPTIKAGTAFLSQLEAIQALMMWKQEDGKRHMLGHLDTNGKPTGEWHYDQAWVDEVTKKLTPEAGQVMAWLSAKYAGEHAELNPYYRERNGVNMPSHVNYCPLTVHPVQTAAGSMNDPLTGQPSNGSILLPNSLRTRSSYAVAEPNFIDALTTIIAHKQKMNYWVTHYDLAVEMNAILANREVMNSVKAQGGVAAANELTQRINYIAQGGIRDASATVELSKSIKGLSNRAATIGLLGRFSTLLVQSTQLAAASVKMPVLAYAKRFALMTTGNLGFGAALSSPFIQRRLNSQPPIVKQALERLSSAKRPNEISQAVRLLGQTLSGADALFTAGTYTILMDYHMTVTGPKAGLTGSALARYANDRTEREVEQVAQPMRAGNRSTMELTTTSPMGKIGWAYISEARQKIALFAWAAANAKKDPIYLMKVANLTFVVGGLLTQVLKNGWRELLGDDDEKKWDWDRLLLGMLSRPVQGIPVVGSLMGEGDMLSGFHRSGAAVKRISHLAALEWDYEDANEVMRDVDTILSAAGLFNEDVAGLSTLSHIAKDAVSLFSNAIGD</sequence>
<reference evidence="3" key="1">
    <citation type="submission" date="2020-05" db="EMBL/GenBank/DDBJ databases">
        <authorList>
            <person name="Chiriac C."/>
            <person name="Salcher M."/>
            <person name="Ghai R."/>
            <person name="Kavagutti S V."/>
        </authorList>
    </citation>
    <scope>NUCLEOTIDE SEQUENCE</scope>
</reference>
<feature type="region of interest" description="Disordered" evidence="1">
    <location>
        <begin position="1516"/>
        <end position="1570"/>
    </location>
</feature>
<evidence type="ECO:0000313" key="3">
    <source>
        <dbReference type="EMBL" id="CAB4198958.1"/>
    </source>
</evidence>
<evidence type="ECO:0000313" key="2">
    <source>
        <dbReference type="EMBL" id="CAB4186625.1"/>
    </source>
</evidence>